<proteinExistence type="inferred from homology"/>
<gene>
    <name evidence="3" type="ORF">CUN48_11225</name>
</gene>
<evidence type="ECO:0000313" key="3">
    <source>
        <dbReference type="EMBL" id="PJF46954.1"/>
    </source>
</evidence>
<dbReference type="EMBL" id="PGTN01000079">
    <property type="protein sequence ID" value="PJF46954.1"/>
    <property type="molecule type" value="Genomic_DNA"/>
</dbReference>
<dbReference type="InterPro" id="IPR006015">
    <property type="entry name" value="Universal_stress_UspA"/>
</dbReference>
<dbReference type="Proteomes" id="UP000230790">
    <property type="component" value="Unassembled WGS sequence"/>
</dbReference>
<dbReference type="Gene3D" id="3.40.50.620">
    <property type="entry name" value="HUPs"/>
    <property type="match status" value="1"/>
</dbReference>
<comment type="similarity">
    <text evidence="1">Belongs to the universal stress protein A family.</text>
</comment>
<accession>A0A2M8QAY5</accession>
<name>A0A2M8QAY5_9CHLR</name>
<protein>
    <submittedName>
        <fullName evidence="3">Universal stress protein</fullName>
    </submittedName>
</protein>
<dbReference type="InterPro" id="IPR014729">
    <property type="entry name" value="Rossmann-like_a/b/a_fold"/>
</dbReference>
<dbReference type="AlphaFoldDB" id="A0A2M8QAY5"/>
<dbReference type="PANTHER" id="PTHR46268:SF6">
    <property type="entry name" value="UNIVERSAL STRESS PROTEIN UP12"/>
    <property type="match status" value="1"/>
</dbReference>
<dbReference type="PANTHER" id="PTHR46268">
    <property type="entry name" value="STRESS RESPONSE PROTEIN NHAX"/>
    <property type="match status" value="1"/>
</dbReference>
<reference evidence="3 4" key="1">
    <citation type="submission" date="2017-11" db="EMBL/GenBank/DDBJ databases">
        <title>Evolution of Phototrophy in the Chloroflexi Phylum Driven by Horizontal Gene Transfer.</title>
        <authorList>
            <person name="Ward L.M."/>
            <person name="Hemp J."/>
            <person name="Shih P.M."/>
            <person name="Mcglynn S.E."/>
            <person name="Fischer W."/>
        </authorList>
    </citation>
    <scope>NUCLEOTIDE SEQUENCE [LARGE SCALE GENOMIC DNA]</scope>
    <source>
        <strain evidence="3">JP3_7</strain>
    </source>
</reference>
<dbReference type="InterPro" id="IPR006016">
    <property type="entry name" value="UspA"/>
</dbReference>
<feature type="domain" description="UspA" evidence="2">
    <location>
        <begin position="8"/>
        <end position="149"/>
    </location>
</feature>
<evidence type="ECO:0000259" key="2">
    <source>
        <dbReference type="Pfam" id="PF00582"/>
    </source>
</evidence>
<dbReference type="Pfam" id="PF00582">
    <property type="entry name" value="Usp"/>
    <property type="match status" value="1"/>
</dbReference>
<evidence type="ECO:0000313" key="4">
    <source>
        <dbReference type="Proteomes" id="UP000230790"/>
    </source>
</evidence>
<evidence type="ECO:0000256" key="1">
    <source>
        <dbReference type="ARBA" id="ARBA00008791"/>
    </source>
</evidence>
<dbReference type="PRINTS" id="PR01438">
    <property type="entry name" value="UNVRSLSTRESS"/>
</dbReference>
<dbReference type="CDD" id="cd00293">
    <property type="entry name" value="USP-like"/>
    <property type="match status" value="1"/>
</dbReference>
<comment type="caution">
    <text evidence="3">The sequence shown here is derived from an EMBL/GenBank/DDBJ whole genome shotgun (WGS) entry which is preliminary data.</text>
</comment>
<dbReference type="SUPFAM" id="SSF52402">
    <property type="entry name" value="Adenine nucleotide alpha hydrolases-like"/>
    <property type="match status" value="1"/>
</dbReference>
<organism evidence="3 4">
    <name type="scientific">Candidatus Thermofonsia Clade 3 bacterium</name>
    <dbReference type="NCBI Taxonomy" id="2364212"/>
    <lineage>
        <taxon>Bacteria</taxon>
        <taxon>Bacillati</taxon>
        <taxon>Chloroflexota</taxon>
        <taxon>Candidatus Thermofontia</taxon>
        <taxon>Candidatus Thermofonsia Clade 3</taxon>
    </lineage>
</organism>
<sequence length="167" mass="17600">MSNAPLAFKKILVPLDGSRFAEGALPYAQMLAECSGGHIELLRIAVHPSSYVYVNDPATLASLYDSDRAHCEEYLQKVATGLQAATSVTVTTAVREGPVADAILDRAEEVGADLIVMSTHGRSGMERWLLGSVAEKVVRGAKTPVMLIRPQQTGAPATSAPATAAPQ</sequence>